<organism evidence="1 2">
    <name type="scientific">Gossypium mustelinum</name>
    <name type="common">Cotton</name>
    <name type="synonym">Gossypium caicoense</name>
    <dbReference type="NCBI Taxonomy" id="34275"/>
    <lineage>
        <taxon>Eukaryota</taxon>
        <taxon>Viridiplantae</taxon>
        <taxon>Streptophyta</taxon>
        <taxon>Embryophyta</taxon>
        <taxon>Tracheophyta</taxon>
        <taxon>Spermatophyta</taxon>
        <taxon>Magnoliopsida</taxon>
        <taxon>eudicotyledons</taxon>
        <taxon>Gunneridae</taxon>
        <taxon>Pentapetalae</taxon>
        <taxon>rosids</taxon>
        <taxon>malvids</taxon>
        <taxon>Malvales</taxon>
        <taxon>Malvaceae</taxon>
        <taxon>Malvoideae</taxon>
        <taxon>Gossypium</taxon>
    </lineage>
</organism>
<proteinExistence type="predicted"/>
<protein>
    <submittedName>
        <fullName evidence="1">Uncharacterized protein</fullName>
    </submittedName>
</protein>
<accession>A0A5D2ZIM5</accession>
<keyword evidence="2" id="KW-1185">Reference proteome</keyword>
<reference evidence="1 2" key="1">
    <citation type="submission" date="2019-07" db="EMBL/GenBank/DDBJ databases">
        <title>WGS assembly of Gossypium mustelinum.</title>
        <authorList>
            <person name="Chen Z.J."/>
            <person name="Sreedasyam A."/>
            <person name="Ando A."/>
            <person name="Song Q."/>
            <person name="De L."/>
            <person name="Hulse-Kemp A."/>
            <person name="Ding M."/>
            <person name="Ye W."/>
            <person name="Kirkbride R."/>
            <person name="Jenkins J."/>
            <person name="Plott C."/>
            <person name="Lovell J."/>
            <person name="Lin Y.-M."/>
            <person name="Vaughn R."/>
            <person name="Liu B."/>
            <person name="Li W."/>
            <person name="Simpson S."/>
            <person name="Scheffler B."/>
            <person name="Saski C."/>
            <person name="Grover C."/>
            <person name="Hu G."/>
            <person name="Conover J."/>
            <person name="Carlson J."/>
            <person name="Shu S."/>
            <person name="Boston L."/>
            <person name="Williams M."/>
            <person name="Peterson D."/>
            <person name="Mcgee K."/>
            <person name="Jones D."/>
            <person name="Wendel J."/>
            <person name="Stelly D."/>
            <person name="Grimwood J."/>
            <person name="Schmutz J."/>
        </authorList>
    </citation>
    <scope>NUCLEOTIDE SEQUENCE [LARGE SCALE GENOMIC DNA]</scope>
    <source>
        <strain evidence="1">1408120.09</strain>
    </source>
</reference>
<name>A0A5D2ZIM5_GOSMU</name>
<dbReference type="AlphaFoldDB" id="A0A5D2ZIM5"/>
<evidence type="ECO:0000313" key="2">
    <source>
        <dbReference type="Proteomes" id="UP000323597"/>
    </source>
</evidence>
<dbReference type="Proteomes" id="UP000323597">
    <property type="component" value="Chromosome A05"/>
</dbReference>
<sequence>MELQINTHFYLSSRSRKTQKFLQPKTPHRAPFKTEKPCPQDLWPSKLLPLPHRTFPPLCVYFGLARVPRPWL</sequence>
<dbReference type="EMBL" id="CM017640">
    <property type="protein sequence ID" value="TYJ38134.1"/>
    <property type="molecule type" value="Genomic_DNA"/>
</dbReference>
<gene>
    <name evidence="1" type="ORF">E1A91_A05G423000v1</name>
</gene>
<evidence type="ECO:0000313" key="1">
    <source>
        <dbReference type="EMBL" id="TYJ38134.1"/>
    </source>
</evidence>